<feature type="transmembrane region" description="Helical" evidence="1">
    <location>
        <begin position="111"/>
        <end position="132"/>
    </location>
</feature>
<reference evidence="2 3" key="1">
    <citation type="submission" date="2019-03" db="EMBL/GenBank/DDBJ databases">
        <title>Genomic Encyclopedia of Type Strains, Phase IV (KMG-IV): sequencing the most valuable type-strain genomes for metagenomic binning, comparative biology and taxonomic classification.</title>
        <authorList>
            <person name="Goeker M."/>
        </authorList>
    </citation>
    <scope>NUCLEOTIDE SEQUENCE [LARGE SCALE GENOMIC DNA]</scope>
    <source>
        <strain evidence="2 3">DSM 100013</strain>
    </source>
</reference>
<protein>
    <recommendedName>
        <fullName evidence="4">TspO/MBR related protein</fullName>
    </recommendedName>
</protein>
<dbReference type="Gene3D" id="1.20.1260.100">
    <property type="entry name" value="TspO/MBR protein"/>
    <property type="match status" value="1"/>
</dbReference>
<evidence type="ECO:0008006" key="4">
    <source>
        <dbReference type="Google" id="ProtNLM"/>
    </source>
</evidence>
<keyword evidence="1" id="KW-0472">Membrane</keyword>
<proteinExistence type="predicted"/>
<keyword evidence="1" id="KW-1133">Transmembrane helix</keyword>
<dbReference type="Proteomes" id="UP000295504">
    <property type="component" value="Unassembled WGS sequence"/>
</dbReference>
<accession>A0A4R2TCD7</accession>
<feature type="transmembrane region" description="Helical" evidence="1">
    <location>
        <begin position="235"/>
        <end position="255"/>
    </location>
</feature>
<gene>
    <name evidence="2" type="ORF">EDD79_107211</name>
</gene>
<keyword evidence="3" id="KW-1185">Reference proteome</keyword>
<dbReference type="AlphaFoldDB" id="A0A4R2TCD7"/>
<feature type="transmembrane region" description="Helical" evidence="1">
    <location>
        <begin position="183"/>
        <end position="202"/>
    </location>
</feature>
<name>A0A4R2TCD7_9FIRM</name>
<dbReference type="EMBL" id="SLYC01000072">
    <property type="protein sequence ID" value="TCP94758.1"/>
    <property type="molecule type" value="Genomic_DNA"/>
</dbReference>
<sequence>MKHTKMIGILNVFIFIGTIVVNGLANIIPINNMTTGEVADLYPNLFVPAGITFSIWGLIYFLLGIFTVYQLYIAFKSNINTPSFVDKIGIWNIVLGLSNMMWILFWHYLFVSISVIIMLIMLLSLIIIYRRLQIGKGNSSQMEVLLVHINFSIYLGWISIATIANITAYLVDINWDGLGIPSSIWTLALMSVGVFLSLIFIYVYRDVFYALVVNWAYLGVYLKRTSPTVMPVRSVITWSIICIILLTTAIVFAVLKKRIYTLDEKN</sequence>
<evidence type="ECO:0000313" key="2">
    <source>
        <dbReference type="EMBL" id="TCP94758.1"/>
    </source>
</evidence>
<feature type="transmembrane region" description="Helical" evidence="1">
    <location>
        <begin position="84"/>
        <end position="105"/>
    </location>
</feature>
<evidence type="ECO:0000256" key="1">
    <source>
        <dbReference type="SAM" id="Phobius"/>
    </source>
</evidence>
<keyword evidence="1" id="KW-0812">Transmembrane</keyword>
<organism evidence="2 3">
    <name type="scientific">Serpentinicella alkaliphila</name>
    <dbReference type="NCBI Taxonomy" id="1734049"/>
    <lineage>
        <taxon>Bacteria</taxon>
        <taxon>Bacillati</taxon>
        <taxon>Bacillota</taxon>
        <taxon>Clostridia</taxon>
        <taxon>Peptostreptococcales</taxon>
        <taxon>Natronincolaceae</taxon>
        <taxon>Serpentinicella</taxon>
    </lineage>
</organism>
<dbReference type="InterPro" id="IPR038330">
    <property type="entry name" value="TspO/MBR-related_sf"/>
</dbReference>
<feature type="transmembrane region" description="Helical" evidence="1">
    <location>
        <begin position="207"/>
        <end position="223"/>
    </location>
</feature>
<evidence type="ECO:0000313" key="3">
    <source>
        <dbReference type="Proteomes" id="UP000295504"/>
    </source>
</evidence>
<feature type="transmembrane region" description="Helical" evidence="1">
    <location>
        <begin position="144"/>
        <end position="171"/>
    </location>
</feature>
<comment type="caution">
    <text evidence="2">The sequence shown here is derived from an EMBL/GenBank/DDBJ whole genome shotgun (WGS) entry which is preliminary data.</text>
</comment>
<feature type="transmembrane region" description="Helical" evidence="1">
    <location>
        <begin position="45"/>
        <end position="72"/>
    </location>
</feature>
<feature type="transmembrane region" description="Helical" evidence="1">
    <location>
        <begin position="7"/>
        <end position="25"/>
    </location>
</feature>
<dbReference type="PANTHER" id="PTHR33802:SF1">
    <property type="entry name" value="XK-RELATED PROTEIN"/>
    <property type="match status" value="1"/>
</dbReference>
<dbReference type="PANTHER" id="PTHR33802">
    <property type="entry name" value="SI:CH211-161H7.5-RELATED"/>
    <property type="match status" value="1"/>
</dbReference>
<dbReference type="RefSeq" id="WP_207667947.1">
    <property type="nucleotide sequence ID" value="NZ_CP058648.1"/>
</dbReference>